<comment type="catalytic activity">
    <reaction evidence="9 10">
        <text>L-glutamine + H2O = L-glutamate + NH4(+)</text>
        <dbReference type="Rhea" id="RHEA:15889"/>
        <dbReference type="ChEBI" id="CHEBI:15377"/>
        <dbReference type="ChEBI" id="CHEBI:28938"/>
        <dbReference type="ChEBI" id="CHEBI:29985"/>
        <dbReference type="ChEBI" id="CHEBI:58359"/>
        <dbReference type="EC" id="3.5.1.2"/>
    </reaction>
</comment>
<proteinExistence type="inferred from homology"/>
<dbReference type="EC" id="4.3.2.10" evidence="10"/>
<dbReference type="InterPro" id="IPR010139">
    <property type="entry name" value="Imidazole-glycPsynth_HisH"/>
</dbReference>
<keyword evidence="6 10" id="KW-0368">Histidine biosynthesis</keyword>
<protein>
    <recommendedName>
        <fullName evidence="10">Imidazole glycerol phosphate synthase subunit HisH</fullName>
        <ecNumber evidence="10">4.3.2.10</ecNumber>
    </recommendedName>
    <alternativeName>
        <fullName evidence="10">IGP synthase glutaminase subunit</fullName>
        <ecNumber evidence="10">3.5.1.2</ecNumber>
    </alternativeName>
    <alternativeName>
        <fullName evidence="10">IGP synthase subunit HisH</fullName>
    </alternativeName>
    <alternativeName>
        <fullName evidence="10">ImGP synthase subunit HisH</fullName>
        <shortName evidence="10">IGPS subunit HisH</shortName>
    </alternativeName>
</protein>
<feature type="active site" evidence="10">
    <location>
        <position position="209"/>
    </location>
</feature>
<dbReference type="InterPro" id="IPR017926">
    <property type="entry name" value="GATASE"/>
</dbReference>
<keyword evidence="5 10" id="KW-0315">Glutamine amidotransferase</keyword>
<evidence type="ECO:0000256" key="1">
    <source>
        <dbReference type="ARBA" id="ARBA00005091"/>
    </source>
</evidence>
<evidence type="ECO:0000256" key="8">
    <source>
        <dbReference type="ARBA" id="ARBA00047838"/>
    </source>
</evidence>
<gene>
    <name evidence="10 12" type="primary">hisH</name>
    <name evidence="12" type="ORF">ACFSDX_10745</name>
</gene>
<dbReference type="GO" id="GO:0016829">
    <property type="term" value="F:lyase activity"/>
    <property type="evidence" value="ECO:0007669"/>
    <property type="project" value="UniProtKB-KW"/>
</dbReference>
<evidence type="ECO:0000313" key="12">
    <source>
        <dbReference type="EMBL" id="MFD1872908.1"/>
    </source>
</evidence>
<feature type="domain" description="Glutamine amidotransferase" evidence="11">
    <location>
        <begin position="5"/>
        <end position="225"/>
    </location>
</feature>
<dbReference type="PANTHER" id="PTHR42701:SF1">
    <property type="entry name" value="IMIDAZOLE GLYCEROL PHOSPHATE SYNTHASE SUBUNIT HISH"/>
    <property type="match status" value="1"/>
</dbReference>
<keyword evidence="4 10" id="KW-0378">Hydrolase</keyword>
<evidence type="ECO:0000256" key="5">
    <source>
        <dbReference type="ARBA" id="ARBA00022962"/>
    </source>
</evidence>
<comment type="catalytic activity">
    <reaction evidence="8 10">
        <text>5-[(5-phospho-1-deoxy-D-ribulos-1-ylimino)methylamino]-1-(5-phospho-beta-D-ribosyl)imidazole-4-carboxamide + L-glutamine = D-erythro-1-(imidazol-4-yl)glycerol 3-phosphate + 5-amino-1-(5-phospho-beta-D-ribosyl)imidazole-4-carboxamide + L-glutamate + H(+)</text>
        <dbReference type="Rhea" id="RHEA:24793"/>
        <dbReference type="ChEBI" id="CHEBI:15378"/>
        <dbReference type="ChEBI" id="CHEBI:29985"/>
        <dbReference type="ChEBI" id="CHEBI:58278"/>
        <dbReference type="ChEBI" id="CHEBI:58359"/>
        <dbReference type="ChEBI" id="CHEBI:58475"/>
        <dbReference type="ChEBI" id="CHEBI:58525"/>
        <dbReference type="EC" id="4.3.2.10"/>
    </reaction>
</comment>
<accession>A0ABW4QTK8</accession>
<keyword evidence="7 10" id="KW-0456">Lyase</keyword>
<feature type="active site" description="Nucleophile" evidence="10">
    <location>
        <position position="78"/>
    </location>
</feature>
<dbReference type="PANTHER" id="PTHR42701">
    <property type="entry name" value="IMIDAZOLE GLYCEROL PHOSPHATE SYNTHASE SUBUNIT HISH"/>
    <property type="match status" value="1"/>
</dbReference>
<dbReference type="Pfam" id="PF00117">
    <property type="entry name" value="GATase"/>
    <property type="match status" value="1"/>
</dbReference>
<evidence type="ECO:0000256" key="9">
    <source>
        <dbReference type="ARBA" id="ARBA00049534"/>
    </source>
</evidence>
<keyword evidence="10" id="KW-0963">Cytoplasm</keyword>
<dbReference type="Gene3D" id="3.40.50.880">
    <property type="match status" value="1"/>
</dbReference>
<reference evidence="13" key="1">
    <citation type="journal article" date="2019" name="Int. J. Syst. Evol. Microbiol.">
        <title>The Global Catalogue of Microorganisms (GCM) 10K type strain sequencing project: providing services to taxonomists for standard genome sequencing and annotation.</title>
        <authorList>
            <consortium name="The Broad Institute Genomics Platform"/>
            <consortium name="The Broad Institute Genome Sequencing Center for Infectious Disease"/>
            <person name="Wu L."/>
            <person name="Ma J."/>
        </authorList>
    </citation>
    <scope>NUCLEOTIDE SEQUENCE [LARGE SCALE GENOMIC DNA]</scope>
    <source>
        <strain evidence="13">CGMCC 1.15795</strain>
    </source>
</reference>
<organism evidence="12 13">
    <name type="scientific">Hymenobacter bucti</name>
    <dbReference type="NCBI Taxonomy" id="1844114"/>
    <lineage>
        <taxon>Bacteria</taxon>
        <taxon>Pseudomonadati</taxon>
        <taxon>Bacteroidota</taxon>
        <taxon>Cytophagia</taxon>
        <taxon>Cytophagales</taxon>
        <taxon>Hymenobacteraceae</taxon>
        <taxon>Hymenobacter</taxon>
    </lineage>
</organism>
<dbReference type="NCBIfam" id="TIGR01855">
    <property type="entry name" value="IMP_synth_hisH"/>
    <property type="match status" value="1"/>
</dbReference>
<evidence type="ECO:0000256" key="4">
    <source>
        <dbReference type="ARBA" id="ARBA00022801"/>
    </source>
</evidence>
<comment type="subcellular location">
    <subcellularLocation>
        <location evidence="10">Cytoplasm</location>
    </subcellularLocation>
</comment>
<dbReference type="SUPFAM" id="SSF52317">
    <property type="entry name" value="Class I glutamine amidotransferase-like"/>
    <property type="match status" value="1"/>
</dbReference>
<dbReference type="Proteomes" id="UP001597197">
    <property type="component" value="Unassembled WGS sequence"/>
</dbReference>
<dbReference type="RefSeq" id="WP_382313386.1">
    <property type="nucleotide sequence ID" value="NZ_JBHUFD010000003.1"/>
</dbReference>
<sequence length="230" mass="24666">MNIAVIDYQGGNVQSVLFALERLGVTNAVLTSDPAVIRQADRVLFPGEGEASSAMRALRAAGLDKVLPTLTQPFLGICLGMQLLGRHSEEGPARGTELLGMLPFDVVRFTPPDAAHKVPHMGWNNLHDLQTPLFAGLGGVALLGDTHPQSDSNQLVSATRQPANADYVYFVHSYHAPVGEYTIAQASYPAGAPFSAGVRHRNFYGVQFHVEKSGPVGEHILRNFLTGDLG</sequence>
<evidence type="ECO:0000256" key="7">
    <source>
        <dbReference type="ARBA" id="ARBA00023239"/>
    </source>
</evidence>
<comment type="subunit">
    <text evidence="2 10">Heterodimer of HisH and HisF.</text>
</comment>
<evidence type="ECO:0000256" key="6">
    <source>
        <dbReference type="ARBA" id="ARBA00023102"/>
    </source>
</evidence>
<dbReference type="EMBL" id="JBHUFD010000003">
    <property type="protein sequence ID" value="MFD1872908.1"/>
    <property type="molecule type" value="Genomic_DNA"/>
</dbReference>
<dbReference type="EC" id="3.5.1.2" evidence="10"/>
<keyword evidence="13" id="KW-1185">Reference proteome</keyword>
<dbReference type="PIRSF" id="PIRSF000495">
    <property type="entry name" value="Amidotransf_hisH"/>
    <property type="match status" value="1"/>
</dbReference>
<dbReference type="InterPro" id="IPR029062">
    <property type="entry name" value="Class_I_gatase-like"/>
</dbReference>
<feature type="active site" evidence="10">
    <location>
        <position position="211"/>
    </location>
</feature>
<comment type="caution">
    <text evidence="12">The sequence shown here is derived from an EMBL/GenBank/DDBJ whole genome shotgun (WGS) entry which is preliminary data.</text>
</comment>
<evidence type="ECO:0000313" key="13">
    <source>
        <dbReference type="Proteomes" id="UP001597197"/>
    </source>
</evidence>
<comment type="function">
    <text evidence="10">IGPS catalyzes the conversion of PRFAR and glutamine to IGP, AICAR and glutamate. The HisH subunit catalyzes the hydrolysis of glutamine to glutamate and ammonia as part of the synthesis of IGP and AICAR. The resulting ammonia molecule is channeled to the active site of HisF.</text>
</comment>
<dbReference type="CDD" id="cd01748">
    <property type="entry name" value="GATase1_IGP_Synthase"/>
    <property type="match status" value="1"/>
</dbReference>
<dbReference type="PROSITE" id="PS51273">
    <property type="entry name" value="GATASE_TYPE_1"/>
    <property type="match status" value="1"/>
</dbReference>
<evidence type="ECO:0000259" key="11">
    <source>
        <dbReference type="Pfam" id="PF00117"/>
    </source>
</evidence>
<evidence type="ECO:0000256" key="10">
    <source>
        <dbReference type="HAMAP-Rule" id="MF_00278"/>
    </source>
</evidence>
<evidence type="ECO:0000256" key="3">
    <source>
        <dbReference type="ARBA" id="ARBA00022605"/>
    </source>
</evidence>
<dbReference type="HAMAP" id="MF_00278">
    <property type="entry name" value="HisH"/>
    <property type="match status" value="1"/>
</dbReference>
<name>A0ABW4QTK8_9BACT</name>
<evidence type="ECO:0000256" key="2">
    <source>
        <dbReference type="ARBA" id="ARBA00011152"/>
    </source>
</evidence>
<comment type="pathway">
    <text evidence="1 10">Amino-acid biosynthesis; L-histidine biosynthesis; L-histidine from 5-phospho-alpha-D-ribose 1-diphosphate: step 5/9.</text>
</comment>
<keyword evidence="3 10" id="KW-0028">Amino-acid biosynthesis</keyword>